<dbReference type="PANTHER" id="PTHR32154">
    <property type="entry name" value="PYRUVATE-FLAVODOXIN OXIDOREDUCTASE-RELATED"/>
    <property type="match status" value="1"/>
</dbReference>
<dbReference type="Gene3D" id="3.40.50.920">
    <property type="match status" value="1"/>
</dbReference>
<protein>
    <recommendedName>
        <fullName evidence="2">Pyruvate:ferredoxin oxidoreductase core domain-containing protein</fullName>
    </recommendedName>
</protein>
<proteinExistence type="predicted"/>
<sequence length="194" mass="21654">WNSPLPSSVAESWEGEYKRYKFTDSGVSPVVFPGTPGAVVKVSSYEHDEHGYAIETPEGVTNMLQKRLLKMEGIIEDLKKRETVKIHGDPEAENLVVAWGSTKGAVLDAMQLIDKPLKFLQVMYLSPFPVWDVEGHLKQAKDIVCVEVNMTGQLRSLIREQTGHYIGKAILKNDGRPFDPVGLAGKLKEEFGWT</sequence>
<dbReference type="GO" id="GO:0006979">
    <property type="term" value="P:response to oxidative stress"/>
    <property type="evidence" value="ECO:0007669"/>
    <property type="project" value="TreeGrafter"/>
</dbReference>
<dbReference type="InterPro" id="IPR009014">
    <property type="entry name" value="Transketo_C/PFOR_II"/>
</dbReference>
<organism evidence="1">
    <name type="scientific">marine sediment metagenome</name>
    <dbReference type="NCBI Taxonomy" id="412755"/>
    <lineage>
        <taxon>unclassified sequences</taxon>
        <taxon>metagenomes</taxon>
        <taxon>ecological metagenomes</taxon>
    </lineage>
</organism>
<dbReference type="SUPFAM" id="SSF52922">
    <property type="entry name" value="TK C-terminal domain-like"/>
    <property type="match status" value="1"/>
</dbReference>
<evidence type="ECO:0008006" key="2">
    <source>
        <dbReference type="Google" id="ProtNLM"/>
    </source>
</evidence>
<dbReference type="PANTHER" id="PTHR32154:SF20">
    <property type="entry name" value="2-OXOGLUTARATE OXIDOREDUCTASE SUBUNIT KORA"/>
    <property type="match status" value="1"/>
</dbReference>
<dbReference type="InterPro" id="IPR050722">
    <property type="entry name" value="Pyruvate:ferred/Flavod_OxRd"/>
</dbReference>
<evidence type="ECO:0000313" key="1">
    <source>
        <dbReference type="EMBL" id="GAI36443.1"/>
    </source>
</evidence>
<feature type="non-terminal residue" evidence="1">
    <location>
        <position position="1"/>
    </location>
</feature>
<comment type="caution">
    <text evidence="1">The sequence shown here is derived from an EMBL/GenBank/DDBJ whole genome shotgun (WGS) entry which is preliminary data.</text>
</comment>
<dbReference type="AlphaFoldDB" id="X1MYQ9"/>
<name>X1MYQ9_9ZZZZ</name>
<accession>X1MYQ9</accession>
<gene>
    <name evidence="1" type="ORF">S06H3_49597</name>
</gene>
<dbReference type="EMBL" id="BARV01031329">
    <property type="protein sequence ID" value="GAI36443.1"/>
    <property type="molecule type" value="Genomic_DNA"/>
</dbReference>
<reference evidence="1" key="1">
    <citation type="journal article" date="2014" name="Front. Microbiol.">
        <title>High frequency of phylogenetically diverse reductive dehalogenase-homologous genes in deep subseafloor sedimentary metagenomes.</title>
        <authorList>
            <person name="Kawai M."/>
            <person name="Futagami T."/>
            <person name="Toyoda A."/>
            <person name="Takaki Y."/>
            <person name="Nishi S."/>
            <person name="Hori S."/>
            <person name="Arai W."/>
            <person name="Tsubouchi T."/>
            <person name="Morono Y."/>
            <person name="Uchiyama I."/>
            <person name="Ito T."/>
            <person name="Fujiyama A."/>
            <person name="Inagaki F."/>
            <person name="Takami H."/>
        </authorList>
    </citation>
    <scope>NUCLEOTIDE SEQUENCE</scope>
    <source>
        <strain evidence="1">Expedition CK06-06</strain>
    </source>
</reference>